<dbReference type="InterPro" id="IPR032675">
    <property type="entry name" value="LRR_dom_sf"/>
</dbReference>
<dbReference type="Gene3D" id="3.80.10.10">
    <property type="entry name" value="Ribonuclease Inhibitor"/>
    <property type="match status" value="3"/>
</dbReference>
<dbReference type="AlphaFoldDB" id="A0A1I8BL55"/>
<dbReference type="GO" id="GO:0005886">
    <property type="term" value="C:plasma membrane"/>
    <property type="evidence" value="ECO:0007669"/>
    <property type="project" value="TreeGrafter"/>
</dbReference>
<dbReference type="InterPro" id="IPR003591">
    <property type="entry name" value="Leu-rich_rpt_typical-subtyp"/>
</dbReference>
<evidence type="ECO:0000313" key="6">
    <source>
        <dbReference type="Proteomes" id="UP000095281"/>
    </source>
</evidence>
<protein>
    <submittedName>
        <fullName evidence="7">LRRCT domain-containing protein</fullName>
    </submittedName>
</protein>
<dbReference type="InterPro" id="IPR001611">
    <property type="entry name" value="Leu-rich_rpt"/>
</dbReference>
<feature type="region of interest" description="Disordered" evidence="4">
    <location>
        <begin position="697"/>
        <end position="738"/>
    </location>
</feature>
<dbReference type="SUPFAM" id="SSF52058">
    <property type="entry name" value="L domain-like"/>
    <property type="match status" value="1"/>
</dbReference>
<keyword evidence="3" id="KW-0677">Repeat</keyword>
<evidence type="ECO:0000256" key="2">
    <source>
        <dbReference type="ARBA" id="ARBA00022729"/>
    </source>
</evidence>
<dbReference type="PANTHER" id="PTHR24369">
    <property type="entry name" value="ANTIGEN BSP, PUTATIVE-RELATED"/>
    <property type="match status" value="1"/>
</dbReference>
<dbReference type="Pfam" id="PF13855">
    <property type="entry name" value="LRR_8"/>
    <property type="match status" value="3"/>
</dbReference>
<accession>A0A1I8BL55</accession>
<keyword evidence="6" id="KW-1185">Reference proteome</keyword>
<dbReference type="WBParaSite" id="MhA1_Contig30.frz3.gene28">
    <property type="protein sequence ID" value="MhA1_Contig30.frz3.gene28"/>
    <property type="gene ID" value="MhA1_Contig30.frz3.gene28"/>
</dbReference>
<keyword evidence="5" id="KW-0812">Transmembrane</keyword>
<keyword evidence="2" id="KW-0732">Signal</keyword>
<evidence type="ECO:0000256" key="5">
    <source>
        <dbReference type="SAM" id="Phobius"/>
    </source>
</evidence>
<keyword evidence="5" id="KW-0472">Membrane</keyword>
<reference evidence="7" key="1">
    <citation type="submission" date="2016-11" db="UniProtKB">
        <authorList>
            <consortium name="WormBaseParasite"/>
        </authorList>
    </citation>
    <scope>IDENTIFICATION</scope>
</reference>
<organism evidence="6 7">
    <name type="scientific">Meloidogyne hapla</name>
    <name type="common">Root-knot nematode worm</name>
    <dbReference type="NCBI Taxonomy" id="6305"/>
    <lineage>
        <taxon>Eukaryota</taxon>
        <taxon>Metazoa</taxon>
        <taxon>Ecdysozoa</taxon>
        <taxon>Nematoda</taxon>
        <taxon>Chromadorea</taxon>
        <taxon>Rhabditida</taxon>
        <taxon>Tylenchina</taxon>
        <taxon>Tylenchomorpha</taxon>
        <taxon>Tylenchoidea</taxon>
        <taxon>Meloidogynidae</taxon>
        <taxon>Meloidogyninae</taxon>
        <taxon>Meloidogyne</taxon>
    </lineage>
</organism>
<dbReference type="PANTHER" id="PTHR24369:SF210">
    <property type="entry name" value="CHAOPTIN-RELATED"/>
    <property type="match status" value="1"/>
</dbReference>
<keyword evidence="5" id="KW-1133">Transmembrane helix</keyword>
<evidence type="ECO:0000256" key="3">
    <source>
        <dbReference type="ARBA" id="ARBA00022737"/>
    </source>
</evidence>
<keyword evidence="1" id="KW-0433">Leucine-rich repeat</keyword>
<dbReference type="InterPro" id="IPR050541">
    <property type="entry name" value="LRR_TM_domain-containing"/>
</dbReference>
<dbReference type="SMART" id="SM00369">
    <property type="entry name" value="LRR_TYP"/>
    <property type="match status" value="5"/>
</dbReference>
<evidence type="ECO:0000256" key="4">
    <source>
        <dbReference type="SAM" id="MobiDB-lite"/>
    </source>
</evidence>
<feature type="transmembrane region" description="Helical" evidence="5">
    <location>
        <begin position="668"/>
        <end position="689"/>
    </location>
</feature>
<sequence length="753" mass="85760">MSNNNRNFWIHSSTILIYLSIITTAIEEIIEETTTKNLQNHPSKSITFNRIAGCPDLESFQQPFETLENSDKIGKITCLCGPSRGDLINENNEDNNEEDDEKASITCIYGSKLADLENTINLAKMSNKTIEKIILNHVDFESEKELLKILLEEQQTTSNLKYLEAKKCRNQLKFNEKIENNEEKELQKFNALEWIIIEECLLEKMPLNLLKRAPILKGLSLSGNKIHSINVADLAASKMSLESLNLAGNLLSSQIEAGSLSQLEMLKNLEIGEHNFASTQLLIEIGKLEKLEGLDMSQMDGIEKIDIFLNFEKMPNLKRLLLSGCNLRVLNSSSFVQFPALEMLDLRVNLIERLENECFGGLDNLNSLSLAGNFLKELPPKIWKDLPNLENLDLGWNDFRSLNKSSFEEISLKIERINLRNNEVLKQIENGTFDGLNLRHLNLSTTMLGKIVKGQLNLPKLEELDLSASNISYIEPNAFDSFKSTMESLNLASNKLKQLDENLIDFPNLKMLDLSNNPWICDEKLQNISLFIEDKYRNAANEKNEFELREAHKTQCDRPYIRRGESIFTLVGINSSELSYEWEDTTIATTTKTSNSENLFGENNVENATIDWKAITILVGSNTDEHINFTNLLEQDELEDANKPKYDINAIRYGEKSFLPKKELANTWISGVTVTLLIITTAFCIIFVARHKKSPPDEIKHEAIKKQKEIKKEEPEKTQKQSQPELSPTTIPKETEKQKTCENLEENCAITVF</sequence>
<name>A0A1I8BL55_MELHA</name>
<evidence type="ECO:0000256" key="1">
    <source>
        <dbReference type="ARBA" id="ARBA00022614"/>
    </source>
</evidence>
<proteinExistence type="predicted"/>
<feature type="compositionally biased region" description="Basic and acidic residues" evidence="4">
    <location>
        <begin position="697"/>
        <end position="719"/>
    </location>
</feature>
<dbReference type="OMA" id="ESILACC"/>
<evidence type="ECO:0000313" key="7">
    <source>
        <dbReference type="WBParaSite" id="MhA1_Contig30.frz3.gene28"/>
    </source>
</evidence>
<feature type="compositionally biased region" description="Polar residues" evidence="4">
    <location>
        <begin position="722"/>
        <end position="732"/>
    </location>
</feature>
<dbReference type="Proteomes" id="UP000095281">
    <property type="component" value="Unplaced"/>
</dbReference>